<proteinExistence type="predicted"/>
<gene>
    <name evidence="1" type="ORF">PHMEG_00016026</name>
</gene>
<protein>
    <submittedName>
        <fullName evidence="1">Uncharacterized protein</fullName>
    </submittedName>
</protein>
<dbReference type="EMBL" id="NBNE01002251">
    <property type="protein sequence ID" value="OWZ11014.1"/>
    <property type="molecule type" value="Genomic_DNA"/>
</dbReference>
<comment type="caution">
    <text evidence="1">The sequence shown here is derived from an EMBL/GenBank/DDBJ whole genome shotgun (WGS) entry which is preliminary data.</text>
</comment>
<name>A0A225W0W5_9STRA</name>
<dbReference type="OrthoDB" id="125992at2759"/>
<organism evidence="1 2">
    <name type="scientific">Phytophthora megakarya</name>
    <dbReference type="NCBI Taxonomy" id="4795"/>
    <lineage>
        <taxon>Eukaryota</taxon>
        <taxon>Sar</taxon>
        <taxon>Stramenopiles</taxon>
        <taxon>Oomycota</taxon>
        <taxon>Peronosporomycetes</taxon>
        <taxon>Peronosporales</taxon>
        <taxon>Peronosporaceae</taxon>
        <taxon>Phytophthora</taxon>
    </lineage>
</organism>
<evidence type="ECO:0000313" key="1">
    <source>
        <dbReference type="EMBL" id="OWZ11014.1"/>
    </source>
</evidence>
<sequence>MWECDASSQWSIYQTVLNILVEKGFQHKNTITTEMQKFILQLAQRVISLQPILSNMRHATDVVTPTRGWSTQAQMTNCTKYLRKLEETKNSIHEIRQVVQKNSFDPPGNHVQAFSFGYQDDENGHVYMGNGTDEDWFVVGVTSIALVHACIEYASEGRFTLFHATFKLSNLGYRMITCEFLDAERKYQLGAIFVVSR</sequence>
<dbReference type="Proteomes" id="UP000198211">
    <property type="component" value="Unassembled WGS sequence"/>
</dbReference>
<dbReference type="AlphaFoldDB" id="A0A225W0W5"/>
<reference evidence="2" key="1">
    <citation type="submission" date="2017-03" db="EMBL/GenBank/DDBJ databases">
        <title>Phytopthora megakarya and P. palmivora, two closely related causual agents of cacao black pod achieved similar genome size and gene model numbers by different mechanisms.</title>
        <authorList>
            <person name="Ali S."/>
            <person name="Shao J."/>
            <person name="Larry D.J."/>
            <person name="Kronmiller B."/>
            <person name="Shen D."/>
            <person name="Strem M.D."/>
            <person name="Melnick R.L."/>
            <person name="Guiltinan M.J."/>
            <person name="Tyler B.M."/>
            <person name="Meinhardt L.W."/>
            <person name="Bailey B.A."/>
        </authorList>
    </citation>
    <scope>NUCLEOTIDE SEQUENCE [LARGE SCALE GENOMIC DNA]</scope>
    <source>
        <strain evidence="2">zdho120</strain>
    </source>
</reference>
<accession>A0A225W0W5</accession>
<keyword evidence="2" id="KW-1185">Reference proteome</keyword>
<evidence type="ECO:0000313" key="2">
    <source>
        <dbReference type="Proteomes" id="UP000198211"/>
    </source>
</evidence>